<dbReference type="InterPro" id="IPR050089">
    <property type="entry name" value="SAICAR_synthetase"/>
</dbReference>
<keyword evidence="6 11" id="KW-0547">Nucleotide-binding</keyword>
<dbReference type="Pfam" id="PF01259">
    <property type="entry name" value="SAICAR_synt"/>
    <property type="match status" value="1"/>
</dbReference>
<evidence type="ECO:0000259" key="12">
    <source>
        <dbReference type="Pfam" id="PF01259"/>
    </source>
</evidence>
<comment type="catalytic activity">
    <reaction evidence="10 11">
        <text>5-amino-1-(5-phospho-D-ribosyl)imidazole-4-carboxylate + L-aspartate + ATP = (2S)-2-[5-amino-1-(5-phospho-beta-D-ribosyl)imidazole-4-carboxamido]succinate + ADP + phosphate + 2 H(+)</text>
        <dbReference type="Rhea" id="RHEA:22628"/>
        <dbReference type="ChEBI" id="CHEBI:15378"/>
        <dbReference type="ChEBI" id="CHEBI:29991"/>
        <dbReference type="ChEBI" id="CHEBI:30616"/>
        <dbReference type="ChEBI" id="CHEBI:43474"/>
        <dbReference type="ChEBI" id="CHEBI:58443"/>
        <dbReference type="ChEBI" id="CHEBI:77657"/>
        <dbReference type="ChEBI" id="CHEBI:456216"/>
        <dbReference type="EC" id="6.3.2.6"/>
    </reaction>
</comment>
<dbReference type="Gene3D" id="3.30.470.20">
    <property type="entry name" value="ATP-grasp fold, B domain"/>
    <property type="match status" value="1"/>
</dbReference>
<keyword evidence="8 11" id="KW-0067">ATP-binding</keyword>
<dbReference type="GO" id="GO:0005524">
    <property type="term" value="F:ATP binding"/>
    <property type="evidence" value="ECO:0007669"/>
    <property type="project" value="UniProtKB-KW"/>
</dbReference>
<evidence type="ECO:0000256" key="9">
    <source>
        <dbReference type="ARBA" id="ARBA00030409"/>
    </source>
</evidence>
<gene>
    <name evidence="11" type="primary">purC</name>
    <name evidence="13" type="ORF">A5844_000279</name>
</gene>
<evidence type="ECO:0000256" key="4">
    <source>
        <dbReference type="ARBA" id="ARBA00016460"/>
    </source>
</evidence>
<comment type="caution">
    <text evidence="13">The sequence shown here is derived from an EMBL/GenBank/DDBJ whole genome shotgun (WGS) entry which is preliminary data.</text>
</comment>
<evidence type="ECO:0000256" key="10">
    <source>
        <dbReference type="ARBA" id="ARBA00048475"/>
    </source>
</evidence>
<evidence type="ECO:0000256" key="11">
    <source>
        <dbReference type="HAMAP-Rule" id="MF_00137"/>
    </source>
</evidence>
<evidence type="ECO:0000256" key="3">
    <source>
        <dbReference type="ARBA" id="ARBA00012217"/>
    </source>
</evidence>
<dbReference type="PANTHER" id="PTHR43599">
    <property type="entry name" value="MULTIFUNCTIONAL PROTEIN ADE2"/>
    <property type="match status" value="1"/>
</dbReference>
<dbReference type="HAMAP" id="MF_00137">
    <property type="entry name" value="SAICAR_synth"/>
    <property type="match status" value="1"/>
</dbReference>
<dbReference type="NCBIfam" id="TIGR00081">
    <property type="entry name" value="purC"/>
    <property type="match status" value="1"/>
</dbReference>
<dbReference type="GO" id="GO:0009236">
    <property type="term" value="P:cobalamin biosynthetic process"/>
    <property type="evidence" value="ECO:0007669"/>
    <property type="project" value="InterPro"/>
</dbReference>
<proteinExistence type="inferred from homology"/>
<dbReference type="Gene3D" id="3.30.200.20">
    <property type="entry name" value="Phosphorylase Kinase, domain 1"/>
    <property type="match status" value="1"/>
</dbReference>
<reference evidence="13 14" key="1">
    <citation type="submission" date="2017-05" db="EMBL/GenBank/DDBJ databases">
        <title>The Genome Sequence of Enterococcus sp. 10A9_DIV0425.</title>
        <authorList>
            <consortium name="The Broad Institute Genomics Platform"/>
            <consortium name="The Broad Institute Genomic Center for Infectious Diseases"/>
            <person name="Earl A."/>
            <person name="Manson A."/>
            <person name="Schwartman J."/>
            <person name="Gilmore M."/>
            <person name="Abouelleil A."/>
            <person name="Cao P."/>
            <person name="Chapman S."/>
            <person name="Cusick C."/>
            <person name="Shea T."/>
            <person name="Young S."/>
            <person name="Neafsey D."/>
            <person name="Nusbaum C."/>
            <person name="Birren B."/>
        </authorList>
    </citation>
    <scope>NUCLEOTIDE SEQUENCE [LARGE SCALE GENOMIC DNA]</scope>
    <source>
        <strain evidence="13 14">10A9_DIV0425</strain>
    </source>
</reference>
<evidence type="ECO:0000256" key="2">
    <source>
        <dbReference type="ARBA" id="ARBA00010190"/>
    </source>
</evidence>
<feature type="domain" description="SAICAR synthetase/ADE2 N-terminal" evidence="12">
    <location>
        <begin position="6"/>
        <end position="232"/>
    </location>
</feature>
<sequence length="239" mass="27709">MEKGRLLYEGKAKKIYGTSEGMVLWVEYMDQVTALNGGMKDSMKGKAELNNQITSVIFSYLSHHGIQNHFIKKISKTEQLVRWLEMIPLEVVVRNFSAGSFSKRLGVEEGEKLKFPILEFYYKKDELDDPFINEEHIVYLELASLEEIAELKKQALLINEKLIKLFHQVGLQLIDFKLEFGRTPSGAIQLADEISPDTCRLWDLDTQAHMDKDVYRRKIGDMIPVYQEVLNRLNRLIII</sequence>
<accession>A0A2C9XRN2</accession>
<keyword evidence="5 11" id="KW-0436">Ligase</keyword>
<name>A0A2C9XRN2_9ENTE</name>
<dbReference type="CDD" id="cd01415">
    <property type="entry name" value="SAICAR_synt_PurC"/>
    <property type="match status" value="1"/>
</dbReference>
<evidence type="ECO:0000256" key="5">
    <source>
        <dbReference type="ARBA" id="ARBA00022598"/>
    </source>
</evidence>
<dbReference type="InterPro" id="IPR028923">
    <property type="entry name" value="SAICAR_synt/ADE2_N"/>
</dbReference>
<dbReference type="PANTHER" id="PTHR43599:SF3">
    <property type="entry name" value="SI:DKEY-6E2.2"/>
    <property type="match status" value="1"/>
</dbReference>
<dbReference type="InterPro" id="IPR018236">
    <property type="entry name" value="SAICAR_synthetase_CS"/>
</dbReference>
<evidence type="ECO:0000313" key="14">
    <source>
        <dbReference type="Proteomes" id="UP000194933"/>
    </source>
</evidence>
<dbReference type="EMBL" id="NGMO01000001">
    <property type="protein sequence ID" value="OTP12064.1"/>
    <property type="molecule type" value="Genomic_DNA"/>
</dbReference>
<dbReference type="RefSeq" id="WP_086283279.1">
    <property type="nucleotide sequence ID" value="NZ_NGMO01000001.1"/>
</dbReference>
<evidence type="ECO:0000256" key="6">
    <source>
        <dbReference type="ARBA" id="ARBA00022741"/>
    </source>
</evidence>
<comment type="similarity">
    <text evidence="2 11">Belongs to the SAICAR synthetase family.</text>
</comment>
<keyword evidence="7 11" id="KW-0658">Purine biosynthesis</keyword>
<dbReference type="FunFam" id="3.30.470.20:FF:000006">
    <property type="entry name" value="Phosphoribosylaminoimidazole-succinocarboxamide synthase"/>
    <property type="match status" value="1"/>
</dbReference>
<dbReference type="PROSITE" id="PS01057">
    <property type="entry name" value="SAICAR_SYNTHETASE_1"/>
    <property type="match status" value="1"/>
</dbReference>
<protein>
    <recommendedName>
        <fullName evidence="4 11">Phosphoribosylaminoimidazole-succinocarboxamide synthase</fullName>
        <ecNumber evidence="3 11">6.3.2.6</ecNumber>
    </recommendedName>
    <alternativeName>
        <fullName evidence="9 11">SAICAR synthetase</fullName>
    </alternativeName>
</protein>
<dbReference type="AlphaFoldDB" id="A0A2C9XRN2"/>
<dbReference type="PROSITE" id="PS01058">
    <property type="entry name" value="SAICAR_SYNTHETASE_2"/>
    <property type="match status" value="1"/>
</dbReference>
<dbReference type="InterPro" id="IPR033934">
    <property type="entry name" value="SAICAR_synt_PurC"/>
</dbReference>
<dbReference type="Proteomes" id="UP000194933">
    <property type="component" value="Unassembled WGS sequence"/>
</dbReference>
<evidence type="ECO:0000256" key="1">
    <source>
        <dbReference type="ARBA" id="ARBA00004672"/>
    </source>
</evidence>
<comment type="pathway">
    <text evidence="1 11">Purine metabolism; IMP biosynthesis via de novo pathway; 5-amino-1-(5-phospho-D-ribosyl)imidazole-4-carboxamide from 5-amino-1-(5-phospho-D-ribosyl)imidazole-4-carboxylate: step 1/2.</text>
</comment>
<dbReference type="EC" id="6.3.2.6" evidence="3 11"/>
<dbReference type="STRING" id="1987383.A5844_000279"/>
<organism evidence="13 14">
    <name type="scientific">Candidatus Enterococcus wittei</name>
    <dbReference type="NCBI Taxonomy" id="1987383"/>
    <lineage>
        <taxon>Bacteria</taxon>
        <taxon>Bacillati</taxon>
        <taxon>Bacillota</taxon>
        <taxon>Bacilli</taxon>
        <taxon>Lactobacillales</taxon>
        <taxon>Enterococcaceae</taxon>
        <taxon>Enterococcus</taxon>
    </lineage>
</organism>
<evidence type="ECO:0000256" key="7">
    <source>
        <dbReference type="ARBA" id="ARBA00022755"/>
    </source>
</evidence>
<evidence type="ECO:0000256" key="8">
    <source>
        <dbReference type="ARBA" id="ARBA00022840"/>
    </source>
</evidence>
<dbReference type="UniPathway" id="UPA00074">
    <property type="reaction ID" value="UER00131"/>
</dbReference>
<keyword evidence="14" id="KW-1185">Reference proteome</keyword>
<dbReference type="InterPro" id="IPR001636">
    <property type="entry name" value="SAICAR_synth"/>
</dbReference>
<dbReference type="GO" id="GO:0006189">
    <property type="term" value="P:'de novo' IMP biosynthetic process"/>
    <property type="evidence" value="ECO:0007669"/>
    <property type="project" value="UniProtKB-UniRule"/>
</dbReference>
<dbReference type="GO" id="GO:0004639">
    <property type="term" value="F:phosphoribosylaminoimidazolesuccinocarboxamide synthase activity"/>
    <property type="evidence" value="ECO:0007669"/>
    <property type="project" value="UniProtKB-UniRule"/>
</dbReference>
<dbReference type="SUPFAM" id="SSF56104">
    <property type="entry name" value="SAICAR synthase-like"/>
    <property type="match status" value="1"/>
</dbReference>
<evidence type="ECO:0000313" key="13">
    <source>
        <dbReference type="EMBL" id="OTP12064.1"/>
    </source>
</evidence>